<evidence type="ECO:0000256" key="3">
    <source>
        <dbReference type="ARBA" id="ARBA00007222"/>
    </source>
</evidence>
<feature type="domain" description="MIR" evidence="15">
    <location>
        <begin position="405"/>
        <end position="463"/>
    </location>
</feature>
<name>A0A9N9A3R9_9GLOM</name>
<dbReference type="Pfam" id="PF02815">
    <property type="entry name" value="MIR"/>
    <property type="match status" value="1"/>
</dbReference>
<feature type="transmembrane region" description="Helical" evidence="14">
    <location>
        <begin position="574"/>
        <end position="592"/>
    </location>
</feature>
<evidence type="ECO:0000256" key="5">
    <source>
        <dbReference type="ARBA" id="ARBA00022676"/>
    </source>
</evidence>
<evidence type="ECO:0000256" key="11">
    <source>
        <dbReference type="ARBA" id="ARBA00023136"/>
    </source>
</evidence>
<dbReference type="Proteomes" id="UP000789570">
    <property type="component" value="Unassembled WGS sequence"/>
</dbReference>
<dbReference type="InterPro" id="IPR003342">
    <property type="entry name" value="ArnT-like_N"/>
</dbReference>
<dbReference type="PANTHER" id="PTHR10050:SF46">
    <property type="entry name" value="PROTEIN O-MANNOSYL-TRANSFERASE 2"/>
    <property type="match status" value="1"/>
</dbReference>
<dbReference type="PROSITE" id="PS50919">
    <property type="entry name" value="MIR"/>
    <property type="match status" value="3"/>
</dbReference>
<keyword evidence="7 14" id="KW-0812">Transmembrane</keyword>
<keyword evidence="10 14" id="KW-1133">Transmembrane helix</keyword>
<dbReference type="InterPro" id="IPR027005">
    <property type="entry name" value="PMT-like"/>
</dbReference>
<dbReference type="InterPro" id="IPR016093">
    <property type="entry name" value="MIR_motif"/>
</dbReference>
<dbReference type="InterPro" id="IPR036300">
    <property type="entry name" value="MIR_dom_sf"/>
</dbReference>
<reference evidence="16" key="1">
    <citation type="submission" date="2021-06" db="EMBL/GenBank/DDBJ databases">
        <authorList>
            <person name="Kallberg Y."/>
            <person name="Tangrot J."/>
            <person name="Rosling A."/>
        </authorList>
    </citation>
    <scope>NUCLEOTIDE SEQUENCE</scope>
    <source>
        <strain evidence="16">UK204</strain>
    </source>
</reference>
<evidence type="ECO:0000256" key="6">
    <source>
        <dbReference type="ARBA" id="ARBA00022679"/>
    </source>
</evidence>
<feature type="transmembrane region" description="Helical" evidence="14">
    <location>
        <begin position="177"/>
        <end position="202"/>
    </location>
</feature>
<feature type="domain" description="MIR" evidence="15">
    <location>
        <begin position="276"/>
        <end position="330"/>
    </location>
</feature>
<proteinExistence type="inferred from homology"/>
<evidence type="ECO:0000256" key="10">
    <source>
        <dbReference type="ARBA" id="ARBA00022989"/>
    </source>
</evidence>
<feature type="transmembrane region" description="Helical" evidence="14">
    <location>
        <begin position="223"/>
        <end position="248"/>
    </location>
</feature>
<feature type="transmembrane region" description="Helical" evidence="14">
    <location>
        <begin position="151"/>
        <end position="171"/>
    </location>
</feature>
<comment type="similarity">
    <text evidence="3 14">Belongs to the glycosyltransferase 39 family.</text>
</comment>
<gene>
    <name evidence="16" type="ORF">FCALED_LOCUS4438</name>
</gene>
<evidence type="ECO:0000256" key="9">
    <source>
        <dbReference type="ARBA" id="ARBA00022824"/>
    </source>
</evidence>
<dbReference type="InterPro" id="IPR032421">
    <property type="entry name" value="PMT_4TMC"/>
</dbReference>
<comment type="subcellular location">
    <subcellularLocation>
        <location evidence="1 14">Endoplasmic reticulum membrane</location>
        <topology evidence="1 14">Multi-pass membrane protein</topology>
    </subcellularLocation>
</comment>
<dbReference type="Gene3D" id="2.80.10.50">
    <property type="match status" value="1"/>
</dbReference>
<evidence type="ECO:0000256" key="1">
    <source>
        <dbReference type="ARBA" id="ARBA00004477"/>
    </source>
</evidence>
<dbReference type="GO" id="GO:0004169">
    <property type="term" value="F:dolichyl-phosphate-mannose-protein mannosyltransferase activity"/>
    <property type="evidence" value="ECO:0007669"/>
    <property type="project" value="UniProtKB-UniRule"/>
</dbReference>
<dbReference type="EMBL" id="CAJVPQ010000872">
    <property type="protein sequence ID" value="CAG8515798.1"/>
    <property type="molecule type" value="Genomic_DNA"/>
</dbReference>
<dbReference type="SMART" id="SM00472">
    <property type="entry name" value="MIR"/>
    <property type="match status" value="3"/>
</dbReference>
<evidence type="ECO:0000259" key="15">
    <source>
        <dbReference type="PROSITE" id="PS50919"/>
    </source>
</evidence>
<keyword evidence="11 14" id="KW-0472">Membrane</keyword>
<keyword evidence="6 14" id="KW-0808">Transferase</keyword>
<comment type="function">
    <text evidence="14">Transfers mannose from Dol-P-mannose to Ser or Thr residues on proteins.</text>
</comment>
<comment type="caution">
    <text evidence="16">The sequence shown here is derived from an EMBL/GenBank/DDBJ whole genome shotgun (WGS) entry which is preliminary data.</text>
</comment>
<dbReference type="CDD" id="cd23284">
    <property type="entry name" value="beta-trefoil_MIR_PMT2-like"/>
    <property type="match status" value="1"/>
</dbReference>
<dbReference type="GO" id="GO:0005789">
    <property type="term" value="C:endoplasmic reticulum membrane"/>
    <property type="evidence" value="ECO:0007669"/>
    <property type="project" value="UniProtKB-SubCell"/>
</dbReference>
<organism evidence="16 17">
    <name type="scientific">Funneliformis caledonium</name>
    <dbReference type="NCBI Taxonomy" id="1117310"/>
    <lineage>
        <taxon>Eukaryota</taxon>
        <taxon>Fungi</taxon>
        <taxon>Fungi incertae sedis</taxon>
        <taxon>Mucoromycota</taxon>
        <taxon>Glomeromycotina</taxon>
        <taxon>Glomeromycetes</taxon>
        <taxon>Glomerales</taxon>
        <taxon>Glomeraceae</taxon>
        <taxon>Funneliformis</taxon>
    </lineage>
</organism>
<evidence type="ECO:0000256" key="8">
    <source>
        <dbReference type="ARBA" id="ARBA00022737"/>
    </source>
</evidence>
<keyword evidence="17" id="KW-1185">Reference proteome</keyword>
<dbReference type="SUPFAM" id="SSF82109">
    <property type="entry name" value="MIR domain"/>
    <property type="match status" value="1"/>
</dbReference>
<dbReference type="PANTHER" id="PTHR10050">
    <property type="entry name" value="DOLICHYL-PHOSPHATE-MANNOSE--PROTEIN MANNOSYLTRANSFERASE"/>
    <property type="match status" value="1"/>
</dbReference>
<evidence type="ECO:0000256" key="2">
    <source>
        <dbReference type="ARBA" id="ARBA00004922"/>
    </source>
</evidence>
<dbReference type="Pfam" id="PF16192">
    <property type="entry name" value="PMT_4TMC"/>
    <property type="match status" value="1"/>
</dbReference>
<evidence type="ECO:0000256" key="14">
    <source>
        <dbReference type="RuleBase" id="RU367007"/>
    </source>
</evidence>
<evidence type="ECO:0000256" key="7">
    <source>
        <dbReference type="ARBA" id="ARBA00022692"/>
    </source>
</evidence>
<evidence type="ECO:0000256" key="4">
    <source>
        <dbReference type="ARBA" id="ARBA00012839"/>
    </source>
</evidence>
<comment type="catalytic activity">
    <reaction evidence="13 14">
        <text>a di-trans,poly-cis-dolichyl beta-D-mannosyl phosphate + L-seryl-[protein] = 3-O-(alpha-D-mannosyl)-L-seryl-[protein] + a di-trans,poly-cis-dolichyl phosphate + H(+)</text>
        <dbReference type="Rhea" id="RHEA:17377"/>
        <dbReference type="Rhea" id="RHEA-COMP:9863"/>
        <dbReference type="Rhea" id="RHEA-COMP:13546"/>
        <dbReference type="Rhea" id="RHEA-COMP:19498"/>
        <dbReference type="Rhea" id="RHEA-COMP:19501"/>
        <dbReference type="ChEBI" id="CHEBI:15378"/>
        <dbReference type="ChEBI" id="CHEBI:29999"/>
        <dbReference type="ChEBI" id="CHEBI:57683"/>
        <dbReference type="ChEBI" id="CHEBI:58211"/>
        <dbReference type="ChEBI" id="CHEBI:137321"/>
        <dbReference type="EC" id="2.4.1.109"/>
    </reaction>
</comment>
<evidence type="ECO:0000313" key="17">
    <source>
        <dbReference type="Proteomes" id="UP000789570"/>
    </source>
</evidence>
<accession>A0A9N9A3R9</accession>
<comment type="catalytic activity">
    <reaction evidence="12 14">
        <text>a di-trans,poly-cis-dolichyl beta-D-mannosyl phosphate + L-threonyl-[protein] = 3-O-(alpha-D-mannosyl)-L-threonyl-[protein] + a di-trans,poly-cis-dolichyl phosphate + H(+)</text>
        <dbReference type="Rhea" id="RHEA:53396"/>
        <dbReference type="Rhea" id="RHEA-COMP:11060"/>
        <dbReference type="Rhea" id="RHEA-COMP:13547"/>
        <dbReference type="Rhea" id="RHEA-COMP:19498"/>
        <dbReference type="Rhea" id="RHEA-COMP:19501"/>
        <dbReference type="ChEBI" id="CHEBI:15378"/>
        <dbReference type="ChEBI" id="CHEBI:30013"/>
        <dbReference type="ChEBI" id="CHEBI:57683"/>
        <dbReference type="ChEBI" id="CHEBI:58211"/>
        <dbReference type="ChEBI" id="CHEBI:137323"/>
        <dbReference type="EC" id="2.4.1.109"/>
    </reaction>
</comment>
<keyword evidence="9 14" id="KW-0256">Endoplasmic reticulum</keyword>
<keyword evidence="5 14" id="KW-0328">Glycosyltransferase</keyword>
<feature type="transmembrane region" description="Helical" evidence="14">
    <location>
        <begin position="120"/>
        <end position="139"/>
    </location>
</feature>
<dbReference type="AlphaFoldDB" id="A0A9N9A3R9"/>
<dbReference type="Pfam" id="PF02366">
    <property type="entry name" value="PMT"/>
    <property type="match status" value="2"/>
</dbReference>
<feature type="domain" description="MIR" evidence="15">
    <location>
        <begin position="342"/>
        <end position="398"/>
    </location>
</feature>
<comment type="pathway">
    <text evidence="2 14">Protein modification; protein glycosylation.</text>
</comment>
<evidence type="ECO:0000256" key="12">
    <source>
        <dbReference type="ARBA" id="ARBA00045085"/>
    </source>
</evidence>
<dbReference type="EC" id="2.4.1.109" evidence="4 14"/>
<feature type="transmembrane region" description="Helical" evidence="14">
    <location>
        <begin position="612"/>
        <end position="634"/>
    </location>
</feature>
<sequence>MTSVRLDVWSSDDFDDSRNRFVGNSFSEMDNLKRRHTTTTQTQGYEPVSFEPDIDYAKTQKPQRSPSTKFASHYLKQEFYFDVHPPLGKMIVALAGLIAGYDGYFDFTSGSKYPDNVNYVVMRIFLASFGAWMVPLAYFTAIELDFSQHAVFLVALMIPHTFASVVSFFWTRCCYSLLSRLFSVCVKWIGLFVTALVGLYTIEDLWDKFGDLSMPKLLYLQHWIARIICLIILPILIYMLSFVIHFAILTHSGPGDAQMSSLFQAGLIGNTFVENPIELAYGSKITIKNMGFGGGLLHSHVQAYPVGSEQQQVTCYHHNDVNNDWFVKKTREAPISDNENEVEFVHDKDTIRLLHAQTGRNLHSHQVASPVTKSQWEVSGYGNDTIGDLNDYWVVEVVDDMYTKTDRIRSLTTRMRFRHKHLGCYLRAANAILPQWGFKQVEVTCDKQNNPKDLHTYWNIERHWNDLLPSGGRAYYKSNFLNDFWHLNVAMYTTNNALVPDPDKEDILASTPGQWPLLKVGLRMCSWADDVVKFYLLGNPVVWWSGTASLIIFVFILLWYLARKQRGYKDFSPAQWTHFLFVGKVCAIGWLLHYLPFWIMGRVTYLHHYFPALYFSILMAAFVTDHLTSSYIAFGIDYPASELKGRKWFETWNIVD</sequence>
<keyword evidence="8" id="KW-0677">Repeat</keyword>
<protein>
    <recommendedName>
        <fullName evidence="4 14">Dolichyl-phosphate-mannose--protein mannosyltransferase</fullName>
        <ecNumber evidence="4 14">2.4.1.109</ecNumber>
    </recommendedName>
</protein>
<dbReference type="OrthoDB" id="292747at2759"/>
<feature type="transmembrane region" description="Helical" evidence="14">
    <location>
        <begin position="541"/>
        <end position="562"/>
    </location>
</feature>
<dbReference type="FunFam" id="2.80.10.50:FF:000012">
    <property type="entry name" value="Protein O-mannosyl-transferase 1"/>
    <property type="match status" value="1"/>
</dbReference>
<evidence type="ECO:0000256" key="13">
    <source>
        <dbReference type="ARBA" id="ARBA00045102"/>
    </source>
</evidence>
<evidence type="ECO:0000313" key="16">
    <source>
        <dbReference type="EMBL" id="CAG8515798.1"/>
    </source>
</evidence>